<proteinExistence type="predicted"/>
<organism evidence="3 4">
    <name type="scientific">Clarias magur</name>
    <name type="common">Asian catfish</name>
    <name type="synonym">Macropteronotus magur</name>
    <dbReference type="NCBI Taxonomy" id="1594786"/>
    <lineage>
        <taxon>Eukaryota</taxon>
        <taxon>Metazoa</taxon>
        <taxon>Chordata</taxon>
        <taxon>Craniata</taxon>
        <taxon>Vertebrata</taxon>
        <taxon>Euteleostomi</taxon>
        <taxon>Actinopterygii</taxon>
        <taxon>Neopterygii</taxon>
        <taxon>Teleostei</taxon>
        <taxon>Ostariophysi</taxon>
        <taxon>Siluriformes</taxon>
        <taxon>Clariidae</taxon>
        <taxon>Clarias</taxon>
    </lineage>
</organism>
<feature type="domain" description="TRIM8/14/16/25/29/45/65 coiled-coil region" evidence="2">
    <location>
        <begin position="16"/>
        <end position="148"/>
    </location>
</feature>
<comment type="caution">
    <text evidence="3">The sequence shown here is derived from an EMBL/GenBank/DDBJ whole genome shotgun (WGS) entry which is preliminary data.</text>
</comment>
<accession>A0A8J4XAZ7</accession>
<evidence type="ECO:0000256" key="1">
    <source>
        <dbReference type="SAM" id="Coils"/>
    </source>
</evidence>
<dbReference type="InterPro" id="IPR058030">
    <property type="entry name" value="TRIM8/14/16/25/29/45/65_CC"/>
</dbReference>
<sequence>MYVQVEKTQSEVDHMIKERVQKMDKLKQSHKLLKSSCLREVQESHRVFSALLSAVEEAHKAVVAEVEGKQQEAEKRVDRLVKELEIEIAELESRQMTPGDLLDSKEYLRKSFIHLPREMRDWSKVTLETEPCVGFARKAVTDFINAVRTEEKKLSKAELKRLQLYT</sequence>
<feature type="non-terminal residue" evidence="3">
    <location>
        <position position="166"/>
    </location>
</feature>
<dbReference type="AlphaFoldDB" id="A0A8J4XAZ7"/>
<keyword evidence="1" id="KW-0175">Coiled coil</keyword>
<dbReference type="Pfam" id="PF25600">
    <property type="entry name" value="TRIM_CC"/>
    <property type="match status" value="1"/>
</dbReference>
<feature type="coiled-coil region" evidence="1">
    <location>
        <begin position="63"/>
        <end position="94"/>
    </location>
</feature>
<keyword evidence="4" id="KW-1185">Reference proteome</keyword>
<dbReference type="EMBL" id="QNUK01000010">
    <property type="protein sequence ID" value="KAF5908791.1"/>
    <property type="molecule type" value="Genomic_DNA"/>
</dbReference>
<evidence type="ECO:0000313" key="3">
    <source>
        <dbReference type="EMBL" id="KAF5908791.1"/>
    </source>
</evidence>
<reference evidence="3" key="1">
    <citation type="submission" date="2020-07" db="EMBL/GenBank/DDBJ databases">
        <title>Clarias magur genome sequencing, assembly and annotation.</title>
        <authorList>
            <person name="Kushwaha B."/>
            <person name="Kumar R."/>
            <person name="Das P."/>
            <person name="Joshi C.G."/>
            <person name="Kumar D."/>
            <person name="Nagpure N.S."/>
            <person name="Pandey M."/>
            <person name="Agarwal S."/>
            <person name="Srivastava S."/>
            <person name="Singh M."/>
            <person name="Sahoo L."/>
            <person name="Jayasankar P."/>
            <person name="Meher P.K."/>
            <person name="Koringa P.G."/>
            <person name="Iquebal M.A."/>
            <person name="Das S.P."/>
            <person name="Bit A."/>
            <person name="Patnaik S."/>
            <person name="Patel N."/>
            <person name="Shah T.M."/>
            <person name="Hinsu A."/>
            <person name="Jena J.K."/>
        </authorList>
    </citation>
    <scope>NUCLEOTIDE SEQUENCE</scope>
    <source>
        <strain evidence="3">CIFAMagur01</strain>
        <tissue evidence="3">Testis</tissue>
    </source>
</reference>
<dbReference type="Proteomes" id="UP000727407">
    <property type="component" value="Unassembled WGS sequence"/>
</dbReference>
<name>A0A8J4XAZ7_CLAMG</name>
<evidence type="ECO:0000313" key="4">
    <source>
        <dbReference type="Proteomes" id="UP000727407"/>
    </source>
</evidence>
<evidence type="ECO:0000259" key="2">
    <source>
        <dbReference type="Pfam" id="PF25600"/>
    </source>
</evidence>
<gene>
    <name evidence="3" type="primary">btr02</name>
    <name evidence="3" type="ORF">DAT39_001451</name>
</gene>
<dbReference type="OrthoDB" id="6105938at2759"/>
<protein>
    <submittedName>
        <fullName evidence="3">E3 ubiquitin-protein ligase TRIM39-like</fullName>
    </submittedName>
</protein>